<sequence>MREVPAVSDVGMLDRTGSTVTVLHDRDRPELFVAPRDGRRMSPWPQLRRAGFGVVFMVFSGVFLVFSRMVLFGF</sequence>
<keyword evidence="1" id="KW-1133">Transmembrane helix</keyword>
<keyword evidence="1" id="KW-0812">Transmembrane</keyword>
<evidence type="ECO:0000256" key="1">
    <source>
        <dbReference type="SAM" id="Phobius"/>
    </source>
</evidence>
<dbReference type="Proteomes" id="UP000254236">
    <property type="component" value="Chromosome"/>
</dbReference>
<name>A0A345YS49_9MICO</name>
<dbReference type="OrthoDB" id="4793458at2"/>
<evidence type="ECO:0000313" key="5">
    <source>
        <dbReference type="Proteomes" id="UP000282185"/>
    </source>
</evidence>
<dbReference type="EMBL" id="QSWH01000004">
    <property type="protein sequence ID" value="RRR22466.1"/>
    <property type="molecule type" value="Genomic_DNA"/>
</dbReference>
<dbReference type="RefSeq" id="WP_115414498.1">
    <property type="nucleotide sequence ID" value="NZ_CP031356.1"/>
</dbReference>
<dbReference type="Proteomes" id="UP000282185">
    <property type="component" value="Unassembled WGS sequence"/>
</dbReference>
<feature type="transmembrane region" description="Helical" evidence="1">
    <location>
        <begin position="50"/>
        <end position="71"/>
    </location>
</feature>
<dbReference type="KEGG" id="bsau:DWV08_14780"/>
<evidence type="ECO:0000313" key="3">
    <source>
        <dbReference type="EMBL" id="RRR22466.1"/>
    </source>
</evidence>
<evidence type="ECO:0000313" key="2">
    <source>
        <dbReference type="EMBL" id="AXK46751.1"/>
    </source>
</evidence>
<protein>
    <recommendedName>
        <fullName evidence="6">DUF3592 domain-containing protein</fullName>
    </recommendedName>
</protein>
<reference evidence="3 5" key="2">
    <citation type="submission" date="2018-08" db="EMBL/GenBank/DDBJ databases">
        <title>Brachybacterium saurashtrense DSM 23186.</title>
        <authorList>
            <person name="Li Y."/>
        </authorList>
    </citation>
    <scope>NUCLEOTIDE SEQUENCE [LARGE SCALE GENOMIC DNA]</scope>
    <source>
        <strain evidence="3 5">DSM 23186</strain>
    </source>
</reference>
<dbReference type="AlphaFoldDB" id="A0A345YS49"/>
<keyword evidence="1" id="KW-0472">Membrane</keyword>
<evidence type="ECO:0000313" key="4">
    <source>
        <dbReference type="Proteomes" id="UP000254236"/>
    </source>
</evidence>
<keyword evidence="4" id="KW-1185">Reference proteome</keyword>
<proteinExistence type="predicted"/>
<accession>A0A345YS49</accession>
<dbReference type="EMBL" id="CP031356">
    <property type="protein sequence ID" value="AXK46751.1"/>
    <property type="molecule type" value="Genomic_DNA"/>
</dbReference>
<organism evidence="3 5">
    <name type="scientific">Brachybacterium saurashtrense</name>
    <dbReference type="NCBI Taxonomy" id="556288"/>
    <lineage>
        <taxon>Bacteria</taxon>
        <taxon>Bacillati</taxon>
        <taxon>Actinomycetota</taxon>
        <taxon>Actinomycetes</taxon>
        <taxon>Micrococcales</taxon>
        <taxon>Dermabacteraceae</taxon>
        <taxon>Brachybacterium</taxon>
    </lineage>
</organism>
<reference evidence="2 4" key="1">
    <citation type="submission" date="2018-07" db="EMBL/GenBank/DDBJ databases">
        <title>Brachybacterium saurashtrense DSM 23186 genome sequence.</title>
        <authorList>
            <person name="Guo L."/>
        </authorList>
    </citation>
    <scope>NUCLEOTIDE SEQUENCE [LARGE SCALE GENOMIC DNA]</scope>
    <source>
        <strain evidence="2 4">DSM 23186</strain>
    </source>
</reference>
<evidence type="ECO:0008006" key="6">
    <source>
        <dbReference type="Google" id="ProtNLM"/>
    </source>
</evidence>
<gene>
    <name evidence="2" type="ORF">DWV08_14780</name>
    <name evidence="3" type="ORF">DXU92_09400</name>
</gene>